<evidence type="ECO:0000256" key="7">
    <source>
        <dbReference type="ARBA" id="ARBA00030179"/>
    </source>
</evidence>
<dbReference type="Pfam" id="PF25087">
    <property type="entry name" value="GMPPB_C"/>
    <property type="match status" value="1"/>
</dbReference>
<dbReference type="GO" id="GO:0002183">
    <property type="term" value="P:cytoplasmic translational initiation"/>
    <property type="evidence" value="ECO:0007669"/>
    <property type="project" value="TreeGrafter"/>
</dbReference>
<evidence type="ECO:0000256" key="12">
    <source>
        <dbReference type="ARBA" id="ARBA00046432"/>
    </source>
</evidence>
<comment type="subunit">
    <text evidence="12">Component of the translation initiation factor 2B (eIF2B) complex which is a heterodecamer of two sets of five different subunits: alpha, beta, gamma, delta and epsilon. Subunits alpha, beta and delta comprise a regulatory subcomplex and subunits epsilon and gamma comprise a catalytic subcomplex. Within the complex, the hexameric regulatory complex resides at the center, with the two heterodimeric catalytic subcomplexes bound on opposite sides.</text>
</comment>
<accession>A0A3N4LIH4</accession>
<feature type="domain" description="Nucleotidyl transferase" evidence="14">
    <location>
        <begin position="11"/>
        <end position="146"/>
    </location>
</feature>
<feature type="compositionally biased region" description="Acidic residues" evidence="13">
    <location>
        <begin position="587"/>
        <end position="612"/>
    </location>
</feature>
<dbReference type="InterPro" id="IPR011004">
    <property type="entry name" value="Trimer_LpxA-like_sf"/>
</dbReference>
<evidence type="ECO:0000256" key="6">
    <source>
        <dbReference type="ARBA" id="ARBA00022917"/>
    </source>
</evidence>
<dbReference type="GO" id="GO:0005829">
    <property type="term" value="C:cytosol"/>
    <property type="evidence" value="ECO:0007669"/>
    <property type="project" value="UniProtKB-SubCell"/>
</dbReference>
<evidence type="ECO:0000313" key="16">
    <source>
        <dbReference type="EMBL" id="RPB20451.1"/>
    </source>
</evidence>
<comment type="similarity">
    <text evidence="2">Belongs to the eIF-2B gamma/epsilon subunits family.</text>
</comment>
<feature type="compositionally biased region" description="Polar residues" evidence="13">
    <location>
        <begin position="623"/>
        <end position="633"/>
    </location>
</feature>
<evidence type="ECO:0000256" key="3">
    <source>
        <dbReference type="ARBA" id="ARBA00018601"/>
    </source>
</evidence>
<reference evidence="16 17" key="1">
    <citation type="journal article" date="2018" name="Nat. Ecol. Evol.">
        <title>Pezizomycetes genomes reveal the molecular basis of ectomycorrhizal truffle lifestyle.</title>
        <authorList>
            <person name="Murat C."/>
            <person name="Payen T."/>
            <person name="Noel B."/>
            <person name="Kuo A."/>
            <person name="Morin E."/>
            <person name="Chen J."/>
            <person name="Kohler A."/>
            <person name="Krizsan K."/>
            <person name="Balestrini R."/>
            <person name="Da Silva C."/>
            <person name="Montanini B."/>
            <person name="Hainaut M."/>
            <person name="Levati E."/>
            <person name="Barry K.W."/>
            <person name="Belfiori B."/>
            <person name="Cichocki N."/>
            <person name="Clum A."/>
            <person name="Dockter R.B."/>
            <person name="Fauchery L."/>
            <person name="Guy J."/>
            <person name="Iotti M."/>
            <person name="Le Tacon F."/>
            <person name="Lindquist E.A."/>
            <person name="Lipzen A."/>
            <person name="Malagnac F."/>
            <person name="Mello A."/>
            <person name="Molinier V."/>
            <person name="Miyauchi S."/>
            <person name="Poulain J."/>
            <person name="Riccioni C."/>
            <person name="Rubini A."/>
            <person name="Sitrit Y."/>
            <person name="Splivallo R."/>
            <person name="Traeger S."/>
            <person name="Wang M."/>
            <person name="Zifcakova L."/>
            <person name="Wipf D."/>
            <person name="Zambonelli A."/>
            <person name="Paolocci F."/>
            <person name="Nowrousian M."/>
            <person name="Ottonello S."/>
            <person name="Baldrian P."/>
            <person name="Spatafora J.W."/>
            <person name="Henrissat B."/>
            <person name="Nagy L.G."/>
            <person name="Aury J.M."/>
            <person name="Wincker P."/>
            <person name="Grigoriev I.V."/>
            <person name="Bonfante P."/>
            <person name="Martin F.M."/>
        </authorList>
    </citation>
    <scope>NUCLEOTIDE SEQUENCE [LARGE SCALE GENOMIC DNA]</scope>
    <source>
        <strain evidence="16 17">ATCC MYA-4762</strain>
    </source>
</reference>
<dbReference type="EMBL" id="ML121571">
    <property type="protein sequence ID" value="RPB20451.1"/>
    <property type="molecule type" value="Genomic_DNA"/>
</dbReference>
<sequence length="700" mass="75311">MPAVVGLGFQAVILCGGGTSLYPYTQPDDMPKALLPVANRPMVYYALDYCEKAGVKSILILTLQEHHSQIQSHFKSSAFTSTSLNHYWRNIDTQIEAPSSLNDSLQSADVLRVAHSKLWIKGDFIVLPCDIVAQGMGLSNLVQVWMLEQAAFGGGGSGHRSGEDGRDGRRGMLGVWYGVGGEGAVKGQETDALIVTPARTKSTQALYNSFTSAASFTPSTTTVHSLLQTHPPAALKGITDSSDYPIRHSLLSRHPQISLRTHTHRDAHIYIFPHWVLEFIKANPKLNSLKDDVIPWLAKCTWQKGLGEKMGLEGILTKRPRSAGNDGVDNAEDEEEDFDVGGRSTTQLSNLKKTTGFNGAGTPPKFVSGVTGHKRSDSHDTTGNSTPTPPQSIRIPKITAVLTPQEYAVSATPPTPFIRRVDTPQLFRETCLQLAKTDVALPGQPATSANTVEAGADTHAQPKIDPTCNIAEKTTITSQDCLLGPNCTVMEKCIIKRCVLGPNVTIRKGVRLMDCVLLEGCVIEENVKLDKCILGRGARVGKGSDLRDCEIGHGYGVEEETEARGERLVVLDGVDDEAVGSGWGSDEAGEDYSESESEKDEEEEESDDDEKVEEAVTQPKKAGSSTSSLTTPASMRLPLPISPTPQAGPDKKVYVKATSPSGGENVVSRFVNLPTGTVIEKMPVGRAKEEKSGGEAAKSK</sequence>
<dbReference type="InterPro" id="IPR029044">
    <property type="entry name" value="Nucleotide-diphossugar_trans"/>
</dbReference>
<dbReference type="SUPFAM" id="SSF51161">
    <property type="entry name" value="Trimeric LpxA-like enzymes"/>
    <property type="match status" value="1"/>
</dbReference>
<dbReference type="InterPro" id="IPR051960">
    <property type="entry name" value="eIF2B_gamma"/>
</dbReference>
<dbReference type="Gene3D" id="2.160.10.10">
    <property type="entry name" value="Hexapeptide repeat proteins"/>
    <property type="match status" value="1"/>
</dbReference>
<dbReference type="InterPro" id="IPR056729">
    <property type="entry name" value="GMPPB_C"/>
</dbReference>
<dbReference type="PANTHER" id="PTHR45989">
    <property type="entry name" value="TRANSLATION INITIATION FACTOR EIF-2B SUBUNIT GAMMA"/>
    <property type="match status" value="1"/>
</dbReference>
<dbReference type="AlphaFoldDB" id="A0A3N4LIH4"/>
<dbReference type="GO" id="GO:0005085">
    <property type="term" value="F:guanyl-nucleotide exchange factor activity"/>
    <property type="evidence" value="ECO:0007669"/>
    <property type="project" value="TreeGrafter"/>
</dbReference>
<gene>
    <name evidence="16" type="ORF">L211DRAFT_829356</name>
</gene>
<evidence type="ECO:0000256" key="2">
    <source>
        <dbReference type="ARBA" id="ARBA00007878"/>
    </source>
</evidence>
<feature type="domain" description="Mannose-1-phosphate guanyltransferase C-terminal" evidence="15">
    <location>
        <begin position="479"/>
        <end position="561"/>
    </location>
</feature>
<dbReference type="CDD" id="cd04652">
    <property type="entry name" value="LbH_eIF2B_gamma_C"/>
    <property type="match status" value="1"/>
</dbReference>
<dbReference type="Proteomes" id="UP000267821">
    <property type="component" value="Unassembled WGS sequence"/>
</dbReference>
<dbReference type="OrthoDB" id="10250549at2759"/>
<keyword evidence="6" id="KW-0648">Protein biosynthesis</keyword>
<evidence type="ECO:0000256" key="4">
    <source>
        <dbReference type="ARBA" id="ARBA00022490"/>
    </source>
</evidence>
<evidence type="ECO:0000256" key="1">
    <source>
        <dbReference type="ARBA" id="ARBA00004514"/>
    </source>
</evidence>
<keyword evidence="5" id="KW-0396">Initiation factor</keyword>
<dbReference type="STRING" id="1051890.A0A3N4LIH4"/>
<dbReference type="SUPFAM" id="SSF53448">
    <property type="entry name" value="Nucleotide-diphospho-sugar transferases"/>
    <property type="match status" value="1"/>
</dbReference>
<comment type="function">
    <text evidence="11">Acts as a component of the translation initiation factor 2B (eIF2B) complex, which catalyzes the exchange of GDP for GTP on the eukaryotic initiation factor 2 (eIF2) complex gamma subunit. Its guanine nucleotide exchange factor activity is repressed when bound to eIF2 complex phosphorylated on the alpha subunit, thereby limiting the amount of methionyl-initiator methionine tRNA available to the ribosome and consequently global translation is repressed.</text>
</comment>
<keyword evidence="17" id="KW-1185">Reference proteome</keyword>
<feature type="region of interest" description="Disordered" evidence="13">
    <location>
        <begin position="318"/>
        <end position="392"/>
    </location>
</feature>
<dbReference type="Gene3D" id="3.90.550.10">
    <property type="entry name" value="Spore Coat Polysaccharide Biosynthesis Protein SpsA, Chain A"/>
    <property type="match status" value="1"/>
</dbReference>
<proteinExistence type="inferred from homology"/>
<dbReference type="GO" id="GO:0003743">
    <property type="term" value="F:translation initiation factor activity"/>
    <property type="evidence" value="ECO:0007669"/>
    <property type="project" value="UniProtKB-KW"/>
</dbReference>
<feature type="compositionally biased region" description="Polar residues" evidence="13">
    <location>
        <begin position="343"/>
        <end position="357"/>
    </location>
</feature>
<dbReference type="Pfam" id="PF00483">
    <property type="entry name" value="NTP_transferase"/>
    <property type="match status" value="1"/>
</dbReference>
<dbReference type="InterPro" id="IPR005835">
    <property type="entry name" value="NTP_transferase_dom"/>
</dbReference>
<organism evidence="16 17">
    <name type="scientific">Terfezia boudieri ATCC MYA-4762</name>
    <dbReference type="NCBI Taxonomy" id="1051890"/>
    <lineage>
        <taxon>Eukaryota</taxon>
        <taxon>Fungi</taxon>
        <taxon>Dikarya</taxon>
        <taxon>Ascomycota</taxon>
        <taxon>Pezizomycotina</taxon>
        <taxon>Pezizomycetes</taxon>
        <taxon>Pezizales</taxon>
        <taxon>Pezizaceae</taxon>
        <taxon>Terfezia</taxon>
    </lineage>
</organism>
<name>A0A3N4LIH4_9PEZI</name>
<evidence type="ECO:0000256" key="8">
    <source>
        <dbReference type="ARBA" id="ARBA00031190"/>
    </source>
</evidence>
<evidence type="ECO:0000256" key="13">
    <source>
        <dbReference type="SAM" id="MobiDB-lite"/>
    </source>
</evidence>
<evidence type="ECO:0000256" key="5">
    <source>
        <dbReference type="ARBA" id="ARBA00022540"/>
    </source>
</evidence>
<feature type="region of interest" description="Disordered" evidence="13">
    <location>
        <begin position="576"/>
        <end position="668"/>
    </location>
</feature>
<evidence type="ECO:0000259" key="14">
    <source>
        <dbReference type="Pfam" id="PF00483"/>
    </source>
</evidence>
<evidence type="ECO:0000313" key="17">
    <source>
        <dbReference type="Proteomes" id="UP000267821"/>
    </source>
</evidence>
<comment type="subcellular location">
    <subcellularLocation>
        <location evidence="1">Cytoplasm</location>
        <location evidence="1">Cytosol</location>
    </subcellularLocation>
</comment>
<dbReference type="GO" id="GO:0005851">
    <property type="term" value="C:eukaryotic translation initiation factor 2B complex"/>
    <property type="evidence" value="ECO:0007669"/>
    <property type="project" value="TreeGrafter"/>
</dbReference>
<dbReference type="PANTHER" id="PTHR45989:SF1">
    <property type="entry name" value="TRANSLATION INITIATION FACTOR EIF-2B SUBUNIT GAMMA"/>
    <property type="match status" value="1"/>
</dbReference>
<feature type="compositionally biased region" description="Acidic residues" evidence="13">
    <location>
        <begin position="329"/>
        <end position="339"/>
    </location>
</feature>
<evidence type="ECO:0000259" key="15">
    <source>
        <dbReference type="Pfam" id="PF25087"/>
    </source>
</evidence>
<evidence type="ECO:0000256" key="10">
    <source>
        <dbReference type="ARBA" id="ARBA00044229"/>
    </source>
</evidence>
<protein>
    <recommendedName>
        <fullName evidence="3">Mannose-1-phosphate guanyltransferase</fullName>
    </recommendedName>
    <alternativeName>
        <fullName evidence="8">GDP-mannose pyrophosphorylase</fullName>
    </alternativeName>
    <alternativeName>
        <fullName evidence="7">GTP-mannose-1-phosphate guanylyltransferase</fullName>
    </alternativeName>
    <alternativeName>
        <fullName evidence="9">Translation initiation factor eIF2B subunit gamma</fullName>
    </alternativeName>
    <alternativeName>
        <fullName evidence="10">eIF2B GDP-GTP exchange factor subunit gamma</fullName>
    </alternativeName>
</protein>
<dbReference type="InParanoid" id="A0A3N4LIH4"/>
<evidence type="ECO:0000256" key="11">
    <source>
        <dbReference type="ARBA" id="ARBA00045373"/>
    </source>
</evidence>
<evidence type="ECO:0000256" key="9">
    <source>
        <dbReference type="ARBA" id="ARBA00044196"/>
    </source>
</evidence>
<keyword evidence="4" id="KW-0963">Cytoplasm</keyword>